<sequence length="318" mass="35495">MFNSTDLPAADRFDVFQELVDQAHAPMNLTSDFADDFRATLRQFSLGEISLWPTVFPHLNFHRTPRLIRQSDPESCHLTLVLRGGGVARWDRAETVLGPYDFHTNHTSVPYVISSSPGPVDMIGIEVPKTSVNLPWDRVQKVIGQALSGREGVGALLVQFLTQVTSDTSVYLPSEAPRLGRVLSELVTALFARALDEEERLQPETRSRTLALEVKAFVRRNLCDPALTPGAIAAAHFISRSHLHRLFRAEGTTVAAYIRTQRLEAARADLANAPAVPVYVIAARYGFKDHATFTRTFRAVYGTTPRDYRHAPVVRRRP</sequence>
<dbReference type="AlphaFoldDB" id="A0A9W4H2D6"/>
<keyword evidence="1" id="KW-0805">Transcription regulation</keyword>
<keyword evidence="2 5" id="KW-0238">DNA-binding</keyword>
<dbReference type="PRINTS" id="PR00032">
    <property type="entry name" value="HTHARAC"/>
</dbReference>
<dbReference type="InterPro" id="IPR035418">
    <property type="entry name" value="AraC-bd_2"/>
</dbReference>
<organism evidence="5 6">
    <name type="scientific">Actinacidiphila bryophytorum</name>
    <dbReference type="NCBI Taxonomy" id="1436133"/>
    <lineage>
        <taxon>Bacteria</taxon>
        <taxon>Bacillati</taxon>
        <taxon>Actinomycetota</taxon>
        <taxon>Actinomycetes</taxon>
        <taxon>Kitasatosporales</taxon>
        <taxon>Streptomycetaceae</taxon>
        <taxon>Actinacidiphila</taxon>
    </lineage>
</organism>
<dbReference type="EMBL" id="CAJVAX010000018">
    <property type="protein sequence ID" value="CAG7645140.1"/>
    <property type="molecule type" value="Genomic_DNA"/>
</dbReference>
<accession>A0A9W4H2D6</accession>
<dbReference type="Proteomes" id="UP001153328">
    <property type="component" value="Unassembled WGS sequence"/>
</dbReference>
<evidence type="ECO:0000256" key="1">
    <source>
        <dbReference type="ARBA" id="ARBA00023015"/>
    </source>
</evidence>
<dbReference type="PROSITE" id="PS01124">
    <property type="entry name" value="HTH_ARAC_FAMILY_2"/>
    <property type="match status" value="1"/>
</dbReference>
<dbReference type="InterPro" id="IPR018062">
    <property type="entry name" value="HTH_AraC-typ_CS"/>
</dbReference>
<feature type="domain" description="HTH araC/xylS-type" evidence="4">
    <location>
        <begin position="212"/>
        <end position="311"/>
    </location>
</feature>
<comment type="caution">
    <text evidence="5">The sequence shown here is derived from an EMBL/GenBank/DDBJ whole genome shotgun (WGS) entry which is preliminary data.</text>
</comment>
<name>A0A9W4H2D6_9ACTN</name>
<dbReference type="SMART" id="SM00342">
    <property type="entry name" value="HTH_ARAC"/>
    <property type="match status" value="1"/>
</dbReference>
<dbReference type="GO" id="GO:0043565">
    <property type="term" value="F:sequence-specific DNA binding"/>
    <property type="evidence" value="ECO:0007669"/>
    <property type="project" value="InterPro"/>
</dbReference>
<dbReference type="InterPro" id="IPR020449">
    <property type="entry name" value="Tscrpt_reg_AraC-type_HTH"/>
</dbReference>
<evidence type="ECO:0000313" key="6">
    <source>
        <dbReference type="Proteomes" id="UP001153328"/>
    </source>
</evidence>
<evidence type="ECO:0000256" key="3">
    <source>
        <dbReference type="ARBA" id="ARBA00023163"/>
    </source>
</evidence>
<proteinExistence type="predicted"/>
<evidence type="ECO:0000313" key="5">
    <source>
        <dbReference type="EMBL" id="CAG7645140.1"/>
    </source>
</evidence>
<gene>
    <name evidence="5" type="ORF">SBRY_40080</name>
</gene>
<reference evidence="5" key="1">
    <citation type="submission" date="2021-06" db="EMBL/GenBank/DDBJ databases">
        <authorList>
            <person name="Arsene-Ploetze F."/>
        </authorList>
    </citation>
    <scope>NUCLEOTIDE SEQUENCE</scope>
    <source>
        <strain evidence="5">SBRY1</strain>
    </source>
</reference>
<dbReference type="Gene3D" id="1.10.10.60">
    <property type="entry name" value="Homeodomain-like"/>
    <property type="match status" value="1"/>
</dbReference>
<protein>
    <submittedName>
        <fullName evidence="5">AraC-type DNA-binding protein</fullName>
    </submittedName>
</protein>
<evidence type="ECO:0000259" key="4">
    <source>
        <dbReference type="PROSITE" id="PS01124"/>
    </source>
</evidence>
<dbReference type="Pfam" id="PF14525">
    <property type="entry name" value="AraC_binding_2"/>
    <property type="match status" value="1"/>
</dbReference>
<dbReference type="PROSITE" id="PS00041">
    <property type="entry name" value="HTH_ARAC_FAMILY_1"/>
    <property type="match status" value="1"/>
</dbReference>
<evidence type="ECO:0000256" key="2">
    <source>
        <dbReference type="ARBA" id="ARBA00023125"/>
    </source>
</evidence>
<dbReference type="InterPro" id="IPR009057">
    <property type="entry name" value="Homeodomain-like_sf"/>
</dbReference>
<dbReference type="PANTHER" id="PTHR43280:SF31">
    <property type="entry name" value="TRANSCRIPTIONAL REGULATORY PROTEIN"/>
    <property type="match status" value="1"/>
</dbReference>
<dbReference type="GO" id="GO:0003700">
    <property type="term" value="F:DNA-binding transcription factor activity"/>
    <property type="evidence" value="ECO:0007669"/>
    <property type="project" value="InterPro"/>
</dbReference>
<dbReference type="InterPro" id="IPR018060">
    <property type="entry name" value="HTH_AraC"/>
</dbReference>
<dbReference type="SUPFAM" id="SSF46689">
    <property type="entry name" value="Homeodomain-like"/>
    <property type="match status" value="1"/>
</dbReference>
<keyword evidence="6" id="KW-1185">Reference proteome</keyword>
<dbReference type="PANTHER" id="PTHR43280">
    <property type="entry name" value="ARAC-FAMILY TRANSCRIPTIONAL REGULATOR"/>
    <property type="match status" value="1"/>
</dbReference>
<keyword evidence="3" id="KW-0804">Transcription</keyword>
<dbReference type="Pfam" id="PF12833">
    <property type="entry name" value="HTH_18"/>
    <property type="match status" value="1"/>
</dbReference>